<gene>
    <name evidence="1" type="ORF">CHC_T00003167001</name>
</gene>
<dbReference type="KEGG" id="ccp:CHC_T00003167001"/>
<evidence type="ECO:0000313" key="1">
    <source>
        <dbReference type="EMBL" id="CDF34557.1"/>
    </source>
</evidence>
<dbReference type="GeneID" id="17322092"/>
<accession>R7Q7P5</accession>
<dbReference type="RefSeq" id="XP_005714376.1">
    <property type="nucleotide sequence ID" value="XM_005714319.1"/>
</dbReference>
<dbReference type="AlphaFoldDB" id="R7Q7P5"/>
<sequence>MRESCDFLWASFPPSAVLYSATCVGVCSTHDIYCWKSGSSVFRSFAKENLEADLGASY</sequence>
<dbReference type="EMBL" id="HG001697">
    <property type="protein sequence ID" value="CDF34557.1"/>
    <property type="molecule type" value="Genomic_DNA"/>
</dbReference>
<reference evidence="2" key="1">
    <citation type="journal article" date="2013" name="Proc. Natl. Acad. Sci. U.S.A.">
        <title>Genome structure and metabolic features in the red seaweed Chondrus crispus shed light on evolution of the Archaeplastida.</title>
        <authorList>
            <person name="Collen J."/>
            <person name="Porcel B."/>
            <person name="Carre W."/>
            <person name="Ball S.G."/>
            <person name="Chaparro C."/>
            <person name="Tonon T."/>
            <person name="Barbeyron T."/>
            <person name="Michel G."/>
            <person name="Noel B."/>
            <person name="Valentin K."/>
            <person name="Elias M."/>
            <person name="Artiguenave F."/>
            <person name="Arun A."/>
            <person name="Aury J.M."/>
            <person name="Barbosa-Neto J.F."/>
            <person name="Bothwell J.H."/>
            <person name="Bouget F.Y."/>
            <person name="Brillet L."/>
            <person name="Cabello-Hurtado F."/>
            <person name="Capella-Gutierrez S."/>
            <person name="Charrier B."/>
            <person name="Cladiere L."/>
            <person name="Cock J.M."/>
            <person name="Coelho S.M."/>
            <person name="Colleoni C."/>
            <person name="Czjzek M."/>
            <person name="Da Silva C."/>
            <person name="Delage L."/>
            <person name="Denoeud F."/>
            <person name="Deschamps P."/>
            <person name="Dittami S.M."/>
            <person name="Gabaldon T."/>
            <person name="Gachon C.M."/>
            <person name="Groisillier A."/>
            <person name="Herve C."/>
            <person name="Jabbari K."/>
            <person name="Katinka M."/>
            <person name="Kloareg B."/>
            <person name="Kowalczyk N."/>
            <person name="Labadie K."/>
            <person name="Leblanc C."/>
            <person name="Lopez P.J."/>
            <person name="McLachlan D.H."/>
            <person name="Meslet-Cladiere L."/>
            <person name="Moustafa A."/>
            <person name="Nehr Z."/>
            <person name="Nyvall Collen P."/>
            <person name="Panaud O."/>
            <person name="Partensky F."/>
            <person name="Poulain J."/>
            <person name="Rensing S.A."/>
            <person name="Rousvoal S."/>
            <person name="Samson G."/>
            <person name="Symeonidi A."/>
            <person name="Weissenbach J."/>
            <person name="Zambounis A."/>
            <person name="Wincker P."/>
            <person name="Boyen C."/>
        </authorList>
    </citation>
    <scope>NUCLEOTIDE SEQUENCE [LARGE SCALE GENOMIC DNA]</scope>
    <source>
        <strain evidence="2">cv. Stackhouse</strain>
    </source>
</reference>
<protein>
    <submittedName>
        <fullName evidence="1">Uncharacterized protein</fullName>
    </submittedName>
</protein>
<proteinExistence type="predicted"/>
<name>R7Q7P5_CHOCR</name>
<keyword evidence="2" id="KW-1185">Reference proteome</keyword>
<dbReference type="Gramene" id="CDF34557">
    <property type="protein sequence ID" value="CDF34557"/>
    <property type="gene ID" value="CHC_T00003167001"/>
</dbReference>
<dbReference type="Proteomes" id="UP000012073">
    <property type="component" value="Unassembled WGS sequence"/>
</dbReference>
<evidence type="ECO:0000313" key="2">
    <source>
        <dbReference type="Proteomes" id="UP000012073"/>
    </source>
</evidence>
<organism evidence="1 2">
    <name type="scientific">Chondrus crispus</name>
    <name type="common">Carrageen Irish moss</name>
    <name type="synonym">Polymorpha crispa</name>
    <dbReference type="NCBI Taxonomy" id="2769"/>
    <lineage>
        <taxon>Eukaryota</taxon>
        <taxon>Rhodophyta</taxon>
        <taxon>Florideophyceae</taxon>
        <taxon>Rhodymeniophycidae</taxon>
        <taxon>Gigartinales</taxon>
        <taxon>Gigartinaceae</taxon>
        <taxon>Chondrus</taxon>
    </lineage>
</organism>